<evidence type="ECO:0000256" key="1">
    <source>
        <dbReference type="SAM" id="Coils"/>
    </source>
</evidence>
<protein>
    <submittedName>
        <fullName evidence="3">Uncharacterized protein</fullName>
    </submittedName>
</protein>
<organism evidence="3 4">
    <name type="scientific">Mucilaginibacter dorajii</name>
    <dbReference type="NCBI Taxonomy" id="692994"/>
    <lineage>
        <taxon>Bacteria</taxon>
        <taxon>Pseudomonadati</taxon>
        <taxon>Bacteroidota</taxon>
        <taxon>Sphingobacteriia</taxon>
        <taxon>Sphingobacteriales</taxon>
        <taxon>Sphingobacteriaceae</taxon>
        <taxon>Mucilaginibacter</taxon>
    </lineage>
</organism>
<comment type="caution">
    <text evidence="3">The sequence shown here is derived from an EMBL/GenBank/DDBJ whole genome shotgun (WGS) entry which is preliminary data.</text>
</comment>
<keyword evidence="2" id="KW-0812">Transmembrane</keyword>
<keyword evidence="2" id="KW-0472">Membrane</keyword>
<dbReference type="Proteomes" id="UP001500742">
    <property type="component" value="Unassembled WGS sequence"/>
</dbReference>
<evidence type="ECO:0000313" key="3">
    <source>
        <dbReference type="EMBL" id="GAA3992738.1"/>
    </source>
</evidence>
<proteinExistence type="predicted"/>
<keyword evidence="4" id="KW-1185">Reference proteome</keyword>
<accession>A0ABP7R500</accession>
<dbReference type="EMBL" id="BAAAZC010000049">
    <property type="protein sequence ID" value="GAA3992738.1"/>
    <property type="molecule type" value="Genomic_DNA"/>
</dbReference>
<reference evidence="4" key="1">
    <citation type="journal article" date="2019" name="Int. J. Syst. Evol. Microbiol.">
        <title>The Global Catalogue of Microorganisms (GCM) 10K type strain sequencing project: providing services to taxonomists for standard genome sequencing and annotation.</title>
        <authorList>
            <consortium name="The Broad Institute Genomics Platform"/>
            <consortium name="The Broad Institute Genome Sequencing Center for Infectious Disease"/>
            <person name="Wu L."/>
            <person name="Ma J."/>
        </authorList>
    </citation>
    <scope>NUCLEOTIDE SEQUENCE [LARGE SCALE GENOMIC DNA]</scope>
    <source>
        <strain evidence="4">JCM 16601</strain>
    </source>
</reference>
<name>A0ABP7R500_9SPHI</name>
<evidence type="ECO:0000256" key="2">
    <source>
        <dbReference type="SAM" id="Phobius"/>
    </source>
</evidence>
<gene>
    <name evidence="3" type="ORF">GCM10022210_53110</name>
</gene>
<sequence length="259" mass="28730">MMNKHFIFRIFILLAIILGGINLGFAQDTVKKAAAKPSVVKAPAPLKPAYTKQAVKYSPTVPVPAGAKPAAAYPPKYAYSQPKLTAADSALAKDKSLNGQYQYLLSKLYHYQQPLVQALWKNLQDSLTIERRKLKAGQTTLAAQTKEIDSLKTDATTKGQTLAEANAKRDEISLVGISFTKATYNLVMWGLVIIFGLAAVIVIARSGAHSREAKYRIKLYEELDEEYKTYKAKANEKEKKLARELQTERNKLDELLGRG</sequence>
<feature type="transmembrane region" description="Helical" evidence="2">
    <location>
        <begin position="186"/>
        <end position="208"/>
    </location>
</feature>
<keyword evidence="1" id="KW-0175">Coiled coil</keyword>
<feature type="coiled-coil region" evidence="1">
    <location>
        <begin position="220"/>
        <end position="258"/>
    </location>
</feature>
<dbReference type="RefSeq" id="WP_344757848.1">
    <property type="nucleotide sequence ID" value="NZ_BAAAZC010000049.1"/>
</dbReference>
<evidence type="ECO:0000313" key="4">
    <source>
        <dbReference type="Proteomes" id="UP001500742"/>
    </source>
</evidence>
<keyword evidence="2" id="KW-1133">Transmembrane helix</keyword>